<proteinExistence type="predicted"/>
<name>A0A4Y7KUV5_PAPSO</name>
<sequence length="168" mass="18728">MSIRRKLTGQEIKEKEKQIHLSFGLVRCHMLIPMGVSDQDKKVAITLIDCDNRHHLVLERPFSTDAYTFTAAAFIKDAGLIAGDVINIGAHLDGQTFAFSVVVAKTKQWRRKSLQDLAKELFTIQNAEDNEYPDGVEPSLEFVMTSTDITTTVAPATLLECNNEKGFS</sequence>
<evidence type="ECO:0000313" key="2">
    <source>
        <dbReference type="Proteomes" id="UP000316621"/>
    </source>
</evidence>
<organism evidence="1 2">
    <name type="scientific">Papaver somniferum</name>
    <name type="common">Opium poppy</name>
    <dbReference type="NCBI Taxonomy" id="3469"/>
    <lineage>
        <taxon>Eukaryota</taxon>
        <taxon>Viridiplantae</taxon>
        <taxon>Streptophyta</taxon>
        <taxon>Embryophyta</taxon>
        <taxon>Tracheophyta</taxon>
        <taxon>Spermatophyta</taxon>
        <taxon>Magnoliopsida</taxon>
        <taxon>Ranunculales</taxon>
        <taxon>Papaveraceae</taxon>
        <taxon>Papaveroideae</taxon>
        <taxon>Papaver</taxon>
    </lineage>
</organism>
<protein>
    <submittedName>
        <fullName evidence="1">Uncharacterized protein</fullName>
    </submittedName>
</protein>
<dbReference type="PANTHER" id="PTHR32387">
    <property type="entry name" value="WU:FJ29H11"/>
    <property type="match status" value="1"/>
</dbReference>
<dbReference type="InterPro" id="IPR052957">
    <property type="entry name" value="Auxin_embryo_med"/>
</dbReference>
<accession>A0A4Y7KUV5</accession>
<gene>
    <name evidence="1" type="ORF">C5167_000777</name>
</gene>
<dbReference type="PANTHER" id="PTHR32387:SF3">
    <property type="entry name" value="ATP_DNA BINDING PROTEIN"/>
    <property type="match status" value="1"/>
</dbReference>
<dbReference type="EMBL" id="CM010723">
    <property type="protein sequence ID" value="RZC76567.1"/>
    <property type="molecule type" value="Genomic_DNA"/>
</dbReference>
<reference evidence="1 2" key="1">
    <citation type="journal article" date="2018" name="Science">
        <title>The opium poppy genome and morphinan production.</title>
        <authorList>
            <person name="Guo L."/>
            <person name="Winzer T."/>
            <person name="Yang X."/>
            <person name="Li Y."/>
            <person name="Ning Z."/>
            <person name="He Z."/>
            <person name="Teodor R."/>
            <person name="Lu Y."/>
            <person name="Bowser T.A."/>
            <person name="Graham I.A."/>
            <person name="Ye K."/>
        </authorList>
    </citation>
    <scope>NUCLEOTIDE SEQUENCE [LARGE SCALE GENOMIC DNA]</scope>
    <source>
        <strain evidence="2">cv. HN1</strain>
        <tissue evidence="1">Leaves</tissue>
    </source>
</reference>
<keyword evidence="2" id="KW-1185">Reference proteome</keyword>
<dbReference type="AlphaFoldDB" id="A0A4Y7KUV5"/>
<dbReference type="Gramene" id="RZC76567">
    <property type="protein sequence ID" value="RZC76567"/>
    <property type="gene ID" value="C5167_000777"/>
</dbReference>
<dbReference type="Proteomes" id="UP000316621">
    <property type="component" value="Chromosome 9"/>
</dbReference>
<evidence type="ECO:0000313" key="1">
    <source>
        <dbReference type="EMBL" id="RZC76567.1"/>
    </source>
</evidence>